<organism evidence="2 5">
    <name type="scientific">Bradyrhizobium zhengyangense</name>
    <dbReference type="NCBI Taxonomy" id="2911009"/>
    <lineage>
        <taxon>Bacteria</taxon>
        <taxon>Pseudomonadati</taxon>
        <taxon>Pseudomonadota</taxon>
        <taxon>Alphaproteobacteria</taxon>
        <taxon>Hyphomicrobiales</taxon>
        <taxon>Nitrobacteraceae</taxon>
        <taxon>Bradyrhizobium</taxon>
    </lineage>
</organism>
<dbReference type="InterPro" id="IPR001761">
    <property type="entry name" value="Peripla_BP/Lac1_sug-bd_dom"/>
</dbReference>
<accession>A0A9X1RBK4</accession>
<dbReference type="Gene3D" id="3.40.50.2300">
    <property type="match status" value="2"/>
</dbReference>
<dbReference type="RefSeq" id="WP_232995572.1">
    <property type="nucleotide sequence ID" value="NZ_JAKLTY010000014.1"/>
</dbReference>
<name>A0A9X1RBK4_9BRAD</name>
<dbReference type="SUPFAM" id="SSF53822">
    <property type="entry name" value="Periplasmic binding protein-like I"/>
    <property type="match status" value="1"/>
</dbReference>
<sequence length="246" mass="26749">MKQYVGLDVSQNETSVCVLDEVGQVLLEGKAKSDPGRSRHCSASELHTPSAFVLRPGRWRVGCGTSFVGLIFQWSVSTLGMRRRLCQCSNRSDSQSFSRSRATTLPSQDRLLTALLSRRPEAIIMVGSPATEEGARLLRHARSPVGETRELPSSPIDAVVGFDNYQAGDTVARHFVAQGRKNLAFIDGTDPRTTRRRLGFRDNAVASGLTDPRRLILDRNTACTTLAHAQLPGVDAVFTANDAAIG</sequence>
<dbReference type="EMBL" id="JAKLUA010000011">
    <property type="protein sequence ID" value="MCG2670980.1"/>
    <property type="molecule type" value="Genomic_DNA"/>
</dbReference>
<dbReference type="Pfam" id="PF00532">
    <property type="entry name" value="Peripla_BP_1"/>
    <property type="match status" value="1"/>
</dbReference>
<keyword evidence="4" id="KW-1185">Reference proteome</keyword>
<dbReference type="Proteomes" id="UP001139012">
    <property type="component" value="Unassembled WGS sequence"/>
</dbReference>
<evidence type="ECO:0000313" key="4">
    <source>
        <dbReference type="Proteomes" id="UP001139012"/>
    </source>
</evidence>
<gene>
    <name evidence="3" type="ORF">L6637_28910</name>
    <name evidence="2" type="ORF">L6654_22855</name>
</gene>
<dbReference type="Proteomes" id="UP001139054">
    <property type="component" value="Unassembled WGS sequence"/>
</dbReference>
<proteinExistence type="predicted"/>
<dbReference type="InterPro" id="IPR028082">
    <property type="entry name" value="Peripla_BP_I"/>
</dbReference>
<evidence type="ECO:0000313" key="3">
    <source>
        <dbReference type="EMBL" id="MCG2670980.1"/>
    </source>
</evidence>
<evidence type="ECO:0000313" key="5">
    <source>
        <dbReference type="Proteomes" id="UP001139054"/>
    </source>
</evidence>
<dbReference type="EMBL" id="JAKLTY010000014">
    <property type="protein sequence ID" value="MCG2629466.1"/>
    <property type="molecule type" value="Genomic_DNA"/>
</dbReference>
<reference evidence="2" key="1">
    <citation type="submission" date="2022-01" db="EMBL/GenBank/DDBJ databases">
        <title>Genome sequnece data of strain Bradyrhizobium sp. nov.</title>
        <authorList>
            <person name="Zhang J."/>
        </authorList>
    </citation>
    <scope>NUCLEOTIDE SEQUENCE</scope>
    <source>
        <strain evidence="3">WYCCWR 12774</strain>
        <strain evidence="2">WYCCWR 13023</strain>
    </source>
</reference>
<protein>
    <recommendedName>
        <fullName evidence="1">Periplasmic binding protein/LacI sugar binding domain-containing protein</fullName>
    </recommendedName>
</protein>
<dbReference type="AlphaFoldDB" id="A0A9X1RBK4"/>
<comment type="caution">
    <text evidence="2">The sequence shown here is derived from an EMBL/GenBank/DDBJ whole genome shotgun (WGS) entry which is preliminary data.</text>
</comment>
<feature type="domain" description="Periplasmic binding protein/LacI sugar binding" evidence="1">
    <location>
        <begin position="112"/>
        <end position="243"/>
    </location>
</feature>
<evidence type="ECO:0000259" key="1">
    <source>
        <dbReference type="Pfam" id="PF00532"/>
    </source>
</evidence>
<evidence type="ECO:0000313" key="2">
    <source>
        <dbReference type="EMBL" id="MCG2629466.1"/>
    </source>
</evidence>